<evidence type="ECO:0000256" key="3">
    <source>
        <dbReference type="ARBA" id="ARBA00024443"/>
    </source>
</evidence>
<dbReference type="AlphaFoldDB" id="K1QC44"/>
<evidence type="ECO:0000256" key="2">
    <source>
        <dbReference type="ARBA" id="ARBA00024354"/>
    </source>
</evidence>
<sequence length="462" mass="52741">MTGHKKNEKQYTRFKILHKILMMTETQSHETYIIKTWPCCYYHNSSRRWIYGNLCVMGKGLRFTTDKEDTVDILYSDIAQAKKSMTGLIFRAVVVDTINGEKHWFSSFNDAYSVVQYIRFFLKSKLLQKKGSIEATKMEGRTEMGRKLLSVAVDSEKTLRNAAEVLTTQGHQLDSAMATMMDLHSDLDVAENLVSGLESWFGRWSIPEEYKTNDPLMVTECDLSQELEYEVLYTKLEPNKMNAQHLGIFRIAQDGVYLMTDRQKLVHCYKWNGISRVRVISLWEITVTRFQIGEADISYSLVFTSVYSVIGILDRRLRSKVEYSQDAFRGESSGVKPLKATSSSLCSQSKQLFNKKNEGTDPRLAPIKINQPGDHMTSNNQSDAPIQPWDQSSQVSIQPSKKIVSDQEVSELSGILGDLKSMALGVQQEMDDQDEKITKLGRTVEEANIRVTDTEQRIKNLL</sequence>
<dbReference type="PROSITE" id="PS50192">
    <property type="entry name" value="T_SNARE"/>
    <property type="match status" value="1"/>
</dbReference>
<dbReference type="GO" id="GO:0031629">
    <property type="term" value="P:synaptic vesicle fusion to presynaptic active zone membrane"/>
    <property type="evidence" value="ECO:0007669"/>
    <property type="project" value="TreeGrafter"/>
</dbReference>
<dbReference type="OrthoDB" id="10009801at2759"/>
<dbReference type="EMBL" id="JH818915">
    <property type="protein sequence ID" value="EKC28734.1"/>
    <property type="molecule type" value="Genomic_DNA"/>
</dbReference>
<dbReference type="GO" id="GO:0098793">
    <property type="term" value="C:presynapse"/>
    <property type="evidence" value="ECO:0007669"/>
    <property type="project" value="GOC"/>
</dbReference>
<evidence type="ECO:0000256" key="5">
    <source>
        <dbReference type="SAM" id="MobiDB-lite"/>
    </source>
</evidence>
<evidence type="ECO:0000313" key="6">
    <source>
        <dbReference type="EMBL" id="EKC28734.1"/>
    </source>
</evidence>
<dbReference type="GO" id="GO:0019905">
    <property type="term" value="F:syntaxin binding"/>
    <property type="evidence" value="ECO:0007669"/>
    <property type="project" value="TreeGrafter"/>
</dbReference>
<evidence type="ECO:0000256" key="1">
    <source>
        <dbReference type="ARBA" id="ARBA00022737"/>
    </source>
</evidence>
<dbReference type="Gene3D" id="2.30.29.30">
    <property type="entry name" value="Pleckstrin-homology domain (PH domain)/Phosphotyrosine-binding domain (PTB)"/>
    <property type="match status" value="1"/>
</dbReference>
<reference evidence="6" key="1">
    <citation type="journal article" date="2012" name="Nature">
        <title>The oyster genome reveals stress adaptation and complexity of shell formation.</title>
        <authorList>
            <person name="Zhang G."/>
            <person name="Fang X."/>
            <person name="Guo X."/>
            <person name="Li L."/>
            <person name="Luo R."/>
            <person name="Xu F."/>
            <person name="Yang P."/>
            <person name="Zhang L."/>
            <person name="Wang X."/>
            <person name="Qi H."/>
            <person name="Xiong Z."/>
            <person name="Que H."/>
            <person name="Xie Y."/>
            <person name="Holland P.W."/>
            <person name="Paps J."/>
            <person name="Zhu Y."/>
            <person name="Wu F."/>
            <person name="Chen Y."/>
            <person name="Wang J."/>
            <person name="Peng C."/>
            <person name="Meng J."/>
            <person name="Yang L."/>
            <person name="Liu J."/>
            <person name="Wen B."/>
            <person name="Zhang N."/>
            <person name="Huang Z."/>
            <person name="Zhu Q."/>
            <person name="Feng Y."/>
            <person name="Mount A."/>
            <person name="Hedgecock D."/>
            <person name="Xu Z."/>
            <person name="Liu Y."/>
            <person name="Domazet-Loso T."/>
            <person name="Du Y."/>
            <person name="Sun X."/>
            <person name="Zhang S."/>
            <person name="Liu B."/>
            <person name="Cheng P."/>
            <person name="Jiang X."/>
            <person name="Li J."/>
            <person name="Fan D."/>
            <person name="Wang W."/>
            <person name="Fu W."/>
            <person name="Wang T."/>
            <person name="Wang B."/>
            <person name="Zhang J."/>
            <person name="Peng Z."/>
            <person name="Li Y."/>
            <person name="Li N."/>
            <person name="Wang J."/>
            <person name="Chen M."/>
            <person name="He Y."/>
            <person name="Tan F."/>
            <person name="Song X."/>
            <person name="Zheng Q."/>
            <person name="Huang R."/>
            <person name="Yang H."/>
            <person name="Du X."/>
            <person name="Chen L."/>
            <person name="Yang M."/>
            <person name="Gaffney P.M."/>
            <person name="Wang S."/>
            <person name="Luo L."/>
            <person name="She Z."/>
            <person name="Ming Y."/>
            <person name="Huang W."/>
            <person name="Zhang S."/>
            <person name="Huang B."/>
            <person name="Zhang Y."/>
            <person name="Qu T."/>
            <person name="Ni P."/>
            <person name="Miao G."/>
            <person name="Wang J."/>
            <person name="Wang Q."/>
            <person name="Steinberg C.E."/>
            <person name="Wang H."/>
            <person name="Li N."/>
            <person name="Qian L."/>
            <person name="Zhang G."/>
            <person name="Li Y."/>
            <person name="Yang H."/>
            <person name="Liu X."/>
            <person name="Wang J."/>
            <person name="Yin Y."/>
            <person name="Wang J."/>
        </authorList>
    </citation>
    <scope>NUCLEOTIDE SEQUENCE [LARGE SCALE GENOMIC DNA]</scope>
    <source>
        <strain evidence="6">05x7-T-G4-1.051#20</strain>
    </source>
</reference>
<gene>
    <name evidence="6" type="ORF">CGI_10023501</name>
</gene>
<evidence type="ECO:0000256" key="4">
    <source>
        <dbReference type="ARBA" id="ARBA00032027"/>
    </source>
</evidence>
<dbReference type="GO" id="GO:0016082">
    <property type="term" value="P:synaptic vesicle priming"/>
    <property type="evidence" value="ECO:0007669"/>
    <property type="project" value="TreeGrafter"/>
</dbReference>
<dbReference type="HOGENOM" id="CLU_592187_0_0_1"/>
<dbReference type="InterPro" id="IPR011993">
    <property type="entry name" value="PH-like_dom_sf"/>
</dbReference>
<dbReference type="InParanoid" id="K1QC44"/>
<feature type="region of interest" description="Disordered" evidence="5">
    <location>
        <begin position="355"/>
        <end position="393"/>
    </location>
</feature>
<dbReference type="Gene3D" id="1.20.5.110">
    <property type="match status" value="2"/>
</dbReference>
<dbReference type="GO" id="GO:0005484">
    <property type="term" value="F:SNAP receptor activity"/>
    <property type="evidence" value="ECO:0007669"/>
    <property type="project" value="TreeGrafter"/>
</dbReference>
<organism evidence="6">
    <name type="scientific">Magallana gigas</name>
    <name type="common">Pacific oyster</name>
    <name type="synonym">Crassostrea gigas</name>
    <dbReference type="NCBI Taxonomy" id="29159"/>
    <lineage>
        <taxon>Eukaryota</taxon>
        <taxon>Metazoa</taxon>
        <taxon>Spiralia</taxon>
        <taxon>Lophotrochozoa</taxon>
        <taxon>Mollusca</taxon>
        <taxon>Bivalvia</taxon>
        <taxon>Autobranchia</taxon>
        <taxon>Pteriomorphia</taxon>
        <taxon>Ostreida</taxon>
        <taxon>Ostreoidea</taxon>
        <taxon>Ostreidae</taxon>
        <taxon>Magallana</taxon>
    </lineage>
</organism>
<dbReference type="GO" id="GO:0005886">
    <property type="term" value="C:plasma membrane"/>
    <property type="evidence" value="ECO:0007669"/>
    <property type="project" value="TreeGrafter"/>
</dbReference>
<dbReference type="SUPFAM" id="SSF58038">
    <property type="entry name" value="SNARE fusion complex"/>
    <property type="match status" value="2"/>
</dbReference>
<name>K1QC44_MAGGI</name>
<accession>K1QC44</accession>
<comment type="similarity">
    <text evidence="2">Belongs to the SVAP1 family.</text>
</comment>
<feature type="compositionally biased region" description="Polar residues" evidence="5">
    <location>
        <begin position="376"/>
        <end position="393"/>
    </location>
</feature>
<dbReference type="InterPro" id="IPR000727">
    <property type="entry name" value="T_SNARE_dom"/>
</dbReference>
<dbReference type="PANTHER" id="PTHR19305:SF1">
    <property type="entry name" value="SYNAPTOSOMAL-ASSOCIATED PROTEIN 47"/>
    <property type="match status" value="1"/>
</dbReference>
<protein>
    <recommendedName>
        <fullName evidence="3">Synaptosomal-associated protein 47</fullName>
    </recommendedName>
    <alternativeName>
        <fullName evidence="4">Synaptosomal-associated 47 kDa protein</fullName>
    </alternativeName>
</protein>
<dbReference type="GO" id="GO:0031201">
    <property type="term" value="C:SNARE complex"/>
    <property type="evidence" value="ECO:0007669"/>
    <property type="project" value="TreeGrafter"/>
</dbReference>
<dbReference type="PANTHER" id="PTHR19305">
    <property type="entry name" value="SYNAPTOSOMAL ASSOCIATED PROTEIN"/>
    <property type="match status" value="1"/>
</dbReference>
<keyword evidence="1" id="KW-0677">Repeat</keyword>
<proteinExistence type="inferred from homology"/>